<dbReference type="EMBL" id="JAYGIE010000085">
    <property type="protein sequence ID" value="MEA5479220.1"/>
    <property type="molecule type" value="Genomic_DNA"/>
</dbReference>
<evidence type="ECO:0000313" key="2">
    <source>
        <dbReference type="Proteomes" id="UP001301388"/>
    </source>
</evidence>
<dbReference type="RefSeq" id="WP_323262510.1">
    <property type="nucleotide sequence ID" value="NZ_JAYGIE010000085.1"/>
</dbReference>
<name>A0ABU5TLY8_9CYAN</name>
<dbReference type="Proteomes" id="UP001301388">
    <property type="component" value="Unassembled WGS sequence"/>
</dbReference>
<organism evidence="1 2">
    <name type="scientific">Pseudanabaena galeata UHCC 0370</name>
    <dbReference type="NCBI Taxonomy" id="3110310"/>
    <lineage>
        <taxon>Bacteria</taxon>
        <taxon>Bacillati</taxon>
        <taxon>Cyanobacteriota</taxon>
        <taxon>Cyanophyceae</taxon>
        <taxon>Pseudanabaenales</taxon>
        <taxon>Pseudanabaenaceae</taxon>
        <taxon>Pseudanabaena</taxon>
    </lineage>
</organism>
<protein>
    <submittedName>
        <fullName evidence="1">Uncharacterized protein</fullName>
    </submittedName>
</protein>
<accession>A0ABU5TLY8</accession>
<keyword evidence="2" id="KW-1185">Reference proteome</keyword>
<gene>
    <name evidence="1" type="ORF">VB774_16485</name>
</gene>
<sequence length="55" mass="6626">MIRHTFKVSWELVRTLLRLLSQEMHNHLSKEHVQEFEPYLTTLEEMFGDDVLPEA</sequence>
<reference evidence="1 2" key="1">
    <citation type="submission" date="2023-12" db="EMBL/GenBank/DDBJ databases">
        <title>Baltic Sea Cyanobacteria.</title>
        <authorList>
            <person name="Delbaje E."/>
            <person name="Fewer D.P."/>
            <person name="Shishido T.K."/>
        </authorList>
    </citation>
    <scope>NUCLEOTIDE SEQUENCE [LARGE SCALE GENOMIC DNA]</scope>
    <source>
        <strain evidence="1 2">UHCC 0370</strain>
    </source>
</reference>
<evidence type="ECO:0000313" key="1">
    <source>
        <dbReference type="EMBL" id="MEA5479220.1"/>
    </source>
</evidence>
<comment type="caution">
    <text evidence="1">The sequence shown here is derived from an EMBL/GenBank/DDBJ whole genome shotgun (WGS) entry which is preliminary data.</text>
</comment>
<proteinExistence type="predicted"/>